<reference evidence="1" key="2">
    <citation type="submission" date="2020-05" db="UniProtKB">
        <authorList>
            <consortium name="EnsemblMetazoa"/>
        </authorList>
    </citation>
    <scope>IDENTIFICATION</scope>
    <source>
        <strain evidence="1">maculatus3</strain>
    </source>
</reference>
<dbReference type="Proteomes" id="UP000075901">
    <property type="component" value="Unassembled WGS sequence"/>
</dbReference>
<keyword evidence="2" id="KW-1185">Reference proteome</keyword>
<dbReference type="EnsemblMetazoa" id="AMAM016181-RA">
    <property type="protein sequence ID" value="AMAM016181-PA"/>
    <property type="gene ID" value="AMAM016181"/>
</dbReference>
<name>A0A182SYT6_9DIPT</name>
<sequence length="117" mass="12644">MKEASMIDAFDTADFNPELILSSVFLDHGLDFVTNIDDLGDNIIAADLLQQLGSSVFYTETPIATNINNSANAGLCATVVTQQHAQNPLQQLPQQQIISQPPSALLSTRARMTIEGK</sequence>
<dbReference type="VEuPathDB" id="VectorBase:AMAM016181"/>
<accession>A0A182SYT6</accession>
<proteinExistence type="predicted"/>
<evidence type="ECO:0000313" key="2">
    <source>
        <dbReference type="Proteomes" id="UP000075901"/>
    </source>
</evidence>
<evidence type="ECO:0000313" key="1">
    <source>
        <dbReference type="EnsemblMetazoa" id="AMAM016181-PA"/>
    </source>
</evidence>
<dbReference type="AlphaFoldDB" id="A0A182SYT6"/>
<protein>
    <submittedName>
        <fullName evidence="1">Uncharacterized protein</fullName>
    </submittedName>
</protein>
<reference evidence="2" key="1">
    <citation type="submission" date="2013-09" db="EMBL/GenBank/DDBJ databases">
        <title>The Genome Sequence of Anopheles maculatus species B.</title>
        <authorList>
            <consortium name="The Broad Institute Genomics Platform"/>
            <person name="Neafsey D.E."/>
            <person name="Besansky N."/>
            <person name="Howell P."/>
            <person name="Walton C."/>
            <person name="Young S.K."/>
            <person name="Zeng Q."/>
            <person name="Gargeya S."/>
            <person name="Fitzgerald M."/>
            <person name="Haas B."/>
            <person name="Abouelleil A."/>
            <person name="Allen A.W."/>
            <person name="Alvarado L."/>
            <person name="Arachchi H.M."/>
            <person name="Berlin A.M."/>
            <person name="Chapman S.B."/>
            <person name="Gainer-Dewar J."/>
            <person name="Goldberg J."/>
            <person name="Griggs A."/>
            <person name="Gujja S."/>
            <person name="Hansen M."/>
            <person name="Howarth C."/>
            <person name="Imamovic A."/>
            <person name="Ireland A."/>
            <person name="Larimer J."/>
            <person name="McCowan C."/>
            <person name="Murphy C."/>
            <person name="Pearson M."/>
            <person name="Poon T.W."/>
            <person name="Priest M."/>
            <person name="Roberts A."/>
            <person name="Saif S."/>
            <person name="Shea T."/>
            <person name="Sisk P."/>
            <person name="Sykes S."/>
            <person name="Wortman J."/>
            <person name="Nusbaum C."/>
            <person name="Birren B."/>
        </authorList>
    </citation>
    <scope>NUCLEOTIDE SEQUENCE [LARGE SCALE GENOMIC DNA]</scope>
    <source>
        <strain evidence="2">maculatus3</strain>
    </source>
</reference>
<organism evidence="1 2">
    <name type="scientific">Anopheles maculatus</name>
    <dbReference type="NCBI Taxonomy" id="74869"/>
    <lineage>
        <taxon>Eukaryota</taxon>
        <taxon>Metazoa</taxon>
        <taxon>Ecdysozoa</taxon>
        <taxon>Arthropoda</taxon>
        <taxon>Hexapoda</taxon>
        <taxon>Insecta</taxon>
        <taxon>Pterygota</taxon>
        <taxon>Neoptera</taxon>
        <taxon>Endopterygota</taxon>
        <taxon>Diptera</taxon>
        <taxon>Nematocera</taxon>
        <taxon>Culicoidea</taxon>
        <taxon>Culicidae</taxon>
        <taxon>Anophelinae</taxon>
        <taxon>Anopheles</taxon>
        <taxon>Anopheles maculatus group</taxon>
    </lineage>
</organism>